<organism evidence="1 2">
    <name type="scientific">Deinococcus ruber</name>
    <dbReference type="NCBI Taxonomy" id="1848197"/>
    <lineage>
        <taxon>Bacteria</taxon>
        <taxon>Thermotogati</taxon>
        <taxon>Deinococcota</taxon>
        <taxon>Deinococci</taxon>
        <taxon>Deinococcales</taxon>
        <taxon>Deinococcaceae</taxon>
        <taxon>Deinococcus</taxon>
    </lineage>
</organism>
<dbReference type="AlphaFoldDB" id="A0A918CAN9"/>
<accession>A0A918CAN9</accession>
<dbReference type="Proteomes" id="UP000603865">
    <property type="component" value="Unassembled WGS sequence"/>
</dbReference>
<dbReference type="EMBL" id="BMQL01000015">
    <property type="protein sequence ID" value="GGR13072.1"/>
    <property type="molecule type" value="Genomic_DNA"/>
</dbReference>
<gene>
    <name evidence="1" type="ORF">GCM10008957_27530</name>
</gene>
<proteinExistence type="predicted"/>
<sequence>MVPLNIHDILERDGVRYQVVQVMDRTKSAVIVPLARTASYRQRTISFDQVNSEPNGYTLVAT</sequence>
<keyword evidence="2" id="KW-1185">Reference proteome</keyword>
<dbReference type="RefSeq" id="WP_189091092.1">
    <property type="nucleotide sequence ID" value="NZ_BMQL01000015.1"/>
</dbReference>
<name>A0A918CAN9_9DEIO</name>
<reference evidence="1" key="2">
    <citation type="submission" date="2020-09" db="EMBL/GenBank/DDBJ databases">
        <authorList>
            <person name="Sun Q."/>
            <person name="Ohkuma M."/>
        </authorList>
    </citation>
    <scope>NUCLEOTIDE SEQUENCE</scope>
    <source>
        <strain evidence="1">JCM 31311</strain>
    </source>
</reference>
<comment type="caution">
    <text evidence="1">The sequence shown here is derived from an EMBL/GenBank/DDBJ whole genome shotgun (WGS) entry which is preliminary data.</text>
</comment>
<reference evidence="1" key="1">
    <citation type="journal article" date="2014" name="Int. J. Syst. Evol. Microbiol.">
        <title>Complete genome sequence of Corynebacterium casei LMG S-19264T (=DSM 44701T), isolated from a smear-ripened cheese.</title>
        <authorList>
            <consortium name="US DOE Joint Genome Institute (JGI-PGF)"/>
            <person name="Walter F."/>
            <person name="Albersmeier A."/>
            <person name="Kalinowski J."/>
            <person name="Ruckert C."/>
        </authorList>
    </citation>
    <scope>NUCLEOTIDE SEQUENCE</scope>
    <source>
        <strain evidence="1">JCM 31311</strain>
    </source>
</reference>
<protein>
    <submittedName>
        <fullName evidence="1">Uncharacterized protein</fullName>
    </submittedName>
</protein>
<evidence type="ECO:0000313" key="2">
    <source>
        <dbReference type="Proteomes" id="UP000603865"/>
    </source>
</evidence>
<evidence type="ECO:0000313" key="1">
    <source>
        <dbReference type="EMBL" id="GGR13072.1"/>
    </source>
</evidence>